<proteinExistence type="predicted"/>
<dbReference type="STRING" id="1802410.A3H75_02275"/>
<dbReference type="PANTHER" id="PTHR45947:SF3">
    <property type="entry name" value="SULFOQUINOVOSYL TRANSFERASE SQD2"/>
    <property type="match status" value="1"/>
</dbReference>
<dbReference type="Pfam" id="PF00534">
    <property type="entry name" value="Glycos_transf_1"/>
    <property type="match status" value="1"/>
</dbReference>
<evidence type="ECO:0000313" key="3">
    <source>
        <dbReference type="EMBL" id="OGL88482.1"/>
    </source>
</evidence>
<protein>
    <recommendedName>
        <fullName evidence="5">Glycosyltransferase subfamily 4-like N-terminal domain-containing protein</fullName>
    </recommendedName>
</protein>
<evidence type="ECO:0008006" key="5">
    <source>
        <dbReference type="Google" id="ProtNLM"/>
    </source>
</evidence>
<sequence length="382" mass="43338">MRHLFLTVEYPPDRGGIATYIENEIAEMRKAGEEVWVAALPLGEDDKETPENLADKQLRRVPFFFRFIFPRWLRLAWYLYRDLRPDSYDYILVHHVLPIGQVAWLIGKLKKIKYVVHVHGLDVSLARKSRMKRWWLRRVLGGADFIVANSNFARKQLEGFPVRRAVVAYPCPNTNIIGVQVSKDTLNNLRNRYVLGSRKVLLSVARLVKRKGLQSVAEVLPDILKVDPSIVWCIIGLGDYADELGKIINKYDLQHATRFIGRVDDTDLAAWYTLCDLFVMPSIQIGADVEGWGIVYLEAGLFGKAVISGRAGGCPEAVLDGKTGVLVDGEKPEEVRDAVLKLMKDEVLRQQLGEAAKQRVLKEFTWEAQAKKVLDALRRSSS</sequence>
<dbReference type="InterPro" id="IPR028098">
    <property type="entry name" value="Glyco_trans_4-like_N"/>
</dbReference>
<organism evidence="3 4">
    <name type="scientific">Candidatus Uhrbacteria bacterium RIFCSPLOWO2_02_FULL_51_9</name>
    <dbReference type="NCBI Taxonomy" id="1802410"/>
    <lineage>
        <taxon>Bacteria</taxon>
        <taxon>Candidatus Uhriibacteriota</taxon>
    </lineage>
</organism>
<accession>A0A1F7VD61</accession>
<evidence type="ECO:0000259" key="2">
    <source>
        <dbReference type="Pfam" id="PF13439"/>
    </source>
</evidence>
<dbReference type="InterPro" id="IPR001296">
    <property type="entry name" value="Glyco_trans_1"/>
</dbReference>
<name>A0A1F7VD61_9BACT</name>
<dbReference type="EMBL" id="MGES01000044">
    <property type="protein sequence ID" value="OGL88482.1"/>
    <property type="molecule type" value="Genomic_DNA"/>
</dbReference>
<dbReference type="SUPFAM" id="SSF53756">
    <property type="entry name" value="UDP-Glycosyltransferase/glycogen phosphorylase"/>
    <property type="match status" value="1"/>
</dbReference>
<dbReference type="PANTHER" id="PTHR45947">
    <property type="entry name" value="SULFOQUINOVOSYL TRANSFERASE SQD2"/>
    <property type="match status" value="1"/>
</dbReference>
<dbReference type="InterPro" id="IPR050194">
    <property type="entry name" value="Glycosyltransferase_grp1"/>
</dbReference>
<dbReference type="CDD" id="cd03801">
    <property type="entry name" value="GT4_PimA-like"/>
    <property type="match status" value="1"/>
</dbReference>
<dbReference type="AlphaFoldDB" id="A0A1F7VD61"/>
<feature type="domain" description="Glycosyl transferase family 1" evidence="1">
    <location>
        <begin position="196"/>
        <end position="359"/>
    </location>
</feature>
<evidence type="ECO:0000259" key="1">
    <source>
        <dbReference type="Pfam" id="PF00534"/>
    </source>
</evidence>
<reference evidence="3 4" key="1">
    <citation type="journal article" date="2016" name="Nat. Commun.">
        <title>Thousands of microbial genomes shed light on interconnected biogeochemical processes in an aquifer system.</title>
        <authorList>
            <person name="Anantharaman K."/>
            <person name="Brown C.T."/>
            <person name="Hug L.A."/>
            <person name="Sharon I."/>
            <person name="Castelle C.J."/>
            <person name="Probst A.J."/>
            <person name="Thomas B.C."/>
            <person name="Singh A."/>
            <person name="Wilkins M.J."/>
            <person name="Karaoz U."/>
            <person name="Brodie E.L."/>
            <person name="Williams K.H."/>
            <person name="Hubbard S.S."/>
            <person name="Banfield J.F."/>
        </authorList>
    </citation>
    <scope>NUCLEOTIDE SEQUENCE [LARGE SCALE GENOMIC DNA]</scope>
</reference>
<dbReference type="Pfam" id="PF13439">
    <property type="entry name" value="Glyco_transf_4"/>
    <property type="match status" value="1"/>
</dbReference>
<dbReference type="Proteomes" id="UP000176678">
    <property type="component" value="Unassembled WGS sequence"/>
</dbReference>
<comment type="caution">
    <text evidence="3">The sequence shown here is derived from an EMBL/GenBank/DDBJ whole genome shotgun (WGS) entry which is preliminary data.</text>
</comment>
<dbReference type="Gene3D" id="3.40.50.2000">
    <property type="entry name" value="Glycogen Phosphorylase B"/>
    <property type="match status" value="2"/>
</dbReference>
<evidence type="ECO:0000313" key="4">
    <source>
        <dbReference type="Proteomes" id="UP000176678"/>
    </source>
</evidence>
<feature type="domain" description="Glycosyltransferase subfamily 4-like N-terminal" evidence="2">
    <location>
        <begin position="15"/>
        <end position="169"/>
    </location>
</feature>
<dbReference type="GO" id="GO:0016757">
    <property type="term" value="F:glycosyltransferase activity"/>
    <property type="evidence" value="ECO:0007669"/>
    <property type="project" value="InterPro"/>
</dbReference>
<gene>
    <name evidence="3" type="ORF">A3H75_02275</name>
</gene>